<dbReference type="PANTHER" id="PTHR35286">
    <property type="entry name" value="EXPRESSED PROTEIN"/>
    <property type="match status" value="1"/>
</dbReference>
<accession>A0ABD3KP98</accession>
<dbReference type="Proteomes" id="UP001634007">
    <property type="component" value="Unassembled WGS sequence"/>
</dbReference>
<dbReference type="EMBL" id="JBJKBG010000004">
    <property type="protein sequence ID" value="KAL3741373.1"/>
    <property type="molecule type" value="Genomic_DNA"/>
</dbReference>
<proteinExistence type="predicted"/>
<feature type="region of interest" description="Disordered" evidence="1">
    <location>
        <begin position="1"/>
        <end position="75"/>
    </location>
</feature>
<dbReference type="PANTHER" id="PTHR35286:SF1">
    <property type="entry name" value="EXPRESSED PROTEIN"/>
    <property type="match status" value="1"/>
</dbReference>
<evidence type="ECO:0000313" key="3">
    <source>
        <dbReference type="Proteomes" id="UP001634007"/>
    </source>
</evidence>
<feature type="compositionally biased region" description="Basic and acidic residues" evidence="1">
    <location>
        <begin position="60"/>
        <end position="69"/>
    </location>
</feature>
<reference evidence="2 3" key="1">
    <citation type="submission" date="2024-11" db="EMBL/GenBank/DDBJ databases">
        <title>Chromosome-level genome assembly of Eucalyptus globulus Labill. provides insights into its genome evolution.</title>
        <authorList>
            <person name="Li X."/>
        </authorList>
    </citation>
    <scope>NUCLEOTIDE SEQUENCE [LARGE SCALE GENOMIC DNA]</scope>
    <source>
        <strain evidence="2">CL2024</strain>
        <tissue evidence="2">Fresh tender leaves</tissue>
    </source>
</reference>
<evidence type="ECO:0000256" key="1">
    <source>
        <dbReference type="SAM" id="MobiDB-lite"/>
    </source>
</evidence>
<evidence type="ECO:0008006" key="4">
    <source>
        <dbReference type="Google" id="ProtNLM"/>
    </source>
</evidence>
<feature type="compositionally biased region" description="Low complexity" evidence="1">
    <location>
        <begin position="31"/>
        <end position="58"/>
    </location>
</feature>
<gene>
    <name evidence="2" type="ORF">ACJRO7_016931</name>
</gene>
<evidence type="ECO:0000313" key="2">
    <source>
        <dbReference type="EMBL" id="KAL3741373.1"/>
    </source>
</evidence>
<dbReference type="AlphaFoldDB" id="A0ABD3KP98"/>
<organism evidence="2 3">
    <name type="scientific">Eucalyptus globulus</name>
    <name type="common">Tasmanian blue gum</name>
    <dbReference type="NCBI Taxonomy" id="34317"/>
    <lineage>
        <taxon>Eukaryota</taxon>
        <taxon>Viridiplantae</taxon>
        <taxon>Streptophyta</taxon>
        <taxon>Embryophyta</taxon>
        <taxon>Tracheophyta</taxon>
        <taxon>Spermatophyta</taxon>
        <taxon>Magnoliopsida</taxon>
        <taxon>eudicotyledons</taxon>
        <taxon>Gunneridae</taxon>
        <taxon>Pentapetalae</taxon>
        <taxon>rosids</taxon>
        <taxon>malvids</taxon>
        <taxon>Myrtales</taxon>
        <taxon>Myrtaceae</taxon>
        <taxon>Myrtoideae</taxon>
        <taxon>Eucalypteae</taxon>
        <taxon>Eucalyptus</taxon>
    </lineage>
</organism>
<sequence>MTITNTPSSSSSSSSSALNLDTLPPPPSPTQTPSNPSSASAAHPPAQSSAGSSLSDPSSVEDRRRRESSTRAWVAEQERRMEMEIIRTICSGRGDSLKPNSGTAITVGEHYVCVRSYDGSDPNYRTWEWHGHVMTGEDNGFVPERIYGSYLERLTEESWCDEEEDEERAEDSTFPIVIGNVNLRINTFRFLKLSYLGFFGHPCSF</sequence>
<protein>
    <recommendedName>
        <fullName evidence="4">SH3 domain-containing protein</fullName>
    </recommendedName>
</protein>
<keyword evidence="3" id="KW-1185">Reference proteome</keyword>
<comment type="caution">
    <text evidence="2">The sequence shown here is derived from an EMBL/GenBank/DDBJ whole genome shotgun (WGS) entry which is preliminary data.</text>
</comment>
<name>A0ABD3KP98_EUCGL</name>